<evidence type="ECO:0000313" key="3">
    <source>
        <dbReference type="Proteomes" id="UP000002432"/>
    </source>
</evidence>
<reference evidence="2 3" key="1">
    <citation type="journal article" date="2009" name="Appl. Environ. Microbiol.">
        <title>Three genomes from the phylum Acidobacteria provide insight into the lifestyles of these microorganisms in soils.</title>
        <authorList>
            <person name="Ward N.L."/>
            <person name="Challacombe J.F."/>
            <person name="Janssen P.H."/>
            <person name="Henrissat B."/>
            <person name="Coutinho P.M."/>
            <person name="Wu M."/>
            <person name="Xie G."/>
            <person name="Haft D.H."/>
            <person name="Sait M."/>
            <person name="Badger J."/>
            <person name="Barabote R.D."/>
            <person name="Bradley B."/>
            <person name="Brettin T.S."/>
            <person name="Brinkac L.M."/>
            <person name="Bruce D."/>
            <person name="Creasy T."/>
            <person name="Daugherty S.C."/>
            <person name="Davidsen T.M."/>
            <person name="DeBoy R.T."/>
            <person name="Detter J.C."/>
            <person name="Dodson R.J."/>
            <person name="Durkin A.S."/>
            <person name="Ganapathy A."/>
            <person name="Gwinn-Giglio M."/>
            <person name="Han C.S."/>
            <person name="Khouri H."/>
            <person name="Kiss H."/>
            <person name="Kothari S.P."/>
            <person name="Madupu R."/>
            <person name="Nelson K.E."/>
            <person name="Nelson W.C."/>
            <person name="Paulsen I."/>
            <person name="Penn K."/>
            <person name="Ren Q."/>
            <person name="Rosovitz M.J."/>
            <person name="Selengut J.D."/>
            <person name="Shrivastava S."/>
            <person name="Sullivan S.A."/>
            <person name="Tapia R."/>
            <person name="Thompson L.S."/>
            <person name="Watkins K.L."/>
            <person name="Yang Q."/>
            <person name="Yu C."/>
            <person name="Zafar N."/>
            <person name="Zhou L."/>
            <person name="Kuske C.R."/>
        </authorList>
    </citation>
    <scope>NUCLEOTIDE SEQUENCE [LARGE SCALE GENOMIC DNA]</scope>
    <source>
        <strain evidence="2 3">Ellin345</strain>
    </source>
</reference>
<accession>Q1ILF9</accession>
<dbReference type="STRING" id="204669.Acid345_3290"/>
<dbReference type="Proteomes" id="UP000002432">
    <property type="component" value="Chromosome"/>
</dbReference>
<evidence type="ECO:0000313" key="2">
    <source>
        <dbReference type="EMBL" id="ABF42291.1"/>
    </source>
</evidence>
<dbReference type="RefSeq" id="WP_011524090.1">
    <property type="nucleotide sequence ID" value="NC_008009.1"/>
</dbReference>
<feature type="region of interest" description="Disordered" evidence="1">
    <location>
        <begin position="255"/>
        <end position="284"/>
    </location>
</feature>
<proteinExistence type="predicted"/>
<protein>
    <submittedName>
        <fullName evidence="2">Uncharacterized protein</fullName>
    </submittedName>
</protein>
<sequence length="284" mass="31238">MEDYTAPATTQTWHMKAIAAALGVGLIGFGGYAAHEHSAAKQAEQNSAQVNQSLQTTNAQVSQLTAKLNDIETERQAEAAKQQQIAEEQEQARAARKTGVKTSAGKTMRRDDPRFKKMQDQLDAQQAALNSTNQNLDSAKTELSGSIAHTHDELVVLQKKGERNYFEFDLTKDKSFHHQGPLGVRLRKANVKHQYADLELLVDDRSLTQKHVNLLQPTIFYAADSEAPVEIVINSISKDHIHGYVSAPKYRRSELASTQAQTTTPVDNNANGAPSLKARNGNPN</sequence>
<dbReference type="AlphaFoldDB" id="Q1ILF9"/>
<dbReference type="eggNOG" id="COG1322">
    <property type="taxonomic scope" value="Bacteria"/>
</dbReference>
<evidence type="ECO:0000256" key="1">
    <source>
        <dbReference type="SAM" id="MobiDB-lite"/>
    </source>
</evidence>
<dbReference type="HOGENOM" id="CLU_979287_0_0_0"/>
<organism evidence="2 3">
    <name type="scientific">Koribacter versatilis (strain Ellin345)</name>
    <dbReference type="NCBI Taxonomy" id="204669"/>
    <lineage>
        <taxon>Bacteria</taxon>
        <taxon>Pseudomonadati</taxon>
        <taxon>Acidobacteriota</taxon>
        <taxon>Terriglobia</taxon>
        <taxon>Terriglobales</taxon>
        <taxon>Candidatus Korobacteraceae</taxon>
        <taxon>Candidatus Korobacter</taxon>
    </lineage>
</organism>
<keyword evidence="3" id="KW-1185">Reference proteome</keyword>
<feature type="compositionally biased region" description="Polar residues" evidence="1">
    <location>
        <begin position="255"/>
        <end position="272"/>
    </location>
</feature>
<gene>
    <name evidence="2" type="ordered locus">Acid345_3290</name>
</gene>
<feature type="region of interest" description="Disordered" evidence="1">
    <location>
        <begin position="79"/>
        <end position="114"/>
    </location>
</feature>
<name>Q1ILF9_KORVE</name>
<dbReference type="KEGG" id="aba:Acid345_3290"/>
<dbReference type="OrthoDB" id="118768at2"/>
<dbReference type="EnsemblBacteria" id="ABF42291">
    <property type="protein sequence ID" value="ABF42291"/>
    <property type="gene ID" value="Acid345_3290"/>
</dbReference>
<dbReference type="EMBL" id="CP000360">
    <property type="protein sequence ID" value="ABF42291.1"/>
    <property type="molecule type" value="Genomic_DNA"/>
</dbReference>